<keyword evidence="3" id="KW-1185">Reference proteome</keyword>
<evidence type="ECO:0000313" key="2">
    <source>
        <dbReference type="EMBL" id="CAH1784622.1"/>
    </source>
</evidence>
<feature type="region of interest" description="Disordered" evidence="1">
    <location>
        <begin position="95"/>
        <end position="355"/>
    </location>
</feature>
<dbReference type="Gene3D" id="3.30.420.40">
    <property type="match status" value="1"/>
</dbReference>
<feature type="compositionally biased region" description="Low complexity" evidence="1">
    <location>
        <begin position="305"/>
        <end position="318"/>
    </location>
</feature>
<reference evidence="2" key="1">
    <citation type="submission" date="2022-03" db="EMBL/GenBank/DDBJ databases">
        <authorList>
            <person name="Martin C."/>
        </authorList>
    </citation>
    <scope>NUCLEOTIDE SEQUENCE</scope>
</reference>
<dbReference type="InterPro" id="IPR043129">
    <property type="entry name" value="ATPase_NBD"/>
</dbReference>
<feature type="compositionally biased region" description="Polar residues" evidence="1">
    <location>
        <begin position="319"/>
        <end position="354"/>
    </location>
</feature>
<evidence type="ECO:0000313" key="3">
    <source>
        <dbReference type="Proteomes" id="UP000749559"/>
    </source>
</evidence>
<feature type="compositionally biased region" description="Basic and acidic residues" evidence="1">
    <location>
        <begin position="193"/>
        <end position="206"/>
    </location>
</feature>
<feature type="compositionally biased region" description="Polar residues" evidence="1">
    <location>
        <begin position="140"/>
        <end position="154"/>
    </location>
</feature>
<feature type="region of interest" description="Disordered" evidence="1">
    <location>
        <begin position="1"/>
        <end position="36"/>
    </location>
</feature>
<evidence type="ECO:0000256" key="1">
    <source>
        <dbReference type="SAM" id="MobiDB-lite"/>
    </source>
</evidence>
<sequence length="1017" mass="113703">MASSRSYNFGARPQASSQSEELPSNHRAAGEITFQVDDTTKSPVRLLSQKSRDSDWENIIDQQERLCEDSTEVFEKEHGQFENGHAQLETVKEGATMSEGAVDGTNVDDGSNSQAIVTEEIVTPQKAEKPESEIHFPEPDSQNEQNTSGDSESLPSAEKDALKRLSDVIDNQESELTIDKLDLTIDIGTAQTDRVEKTIESPKERASLTTPPVSPPKESPTQKPVDESFEERAIDVPIEAITQITNQPAPLAEREKTPETITENEVYSPSVDHSSSDIVFPDTPELRYKATNPTSPIRVSDSVRPMSMASPTSTSTPSNKYNYQLSPEQTPMKSQPQPGTSRSLPRSGPQSPMSLESFDSAIARSHRSSVDSGHSSDPSRHHGHFVIVAIDFGTTYSGYAFSFTRDPESIHMMRKWEGGDPGVINQKTPTSLLLDPQGKFHSFGFSARDFFHDLDPGEARKWMYFEKFKMALHYNADLNTETTIKASNGKLVPALTIFSYALRFFREHALQELSDQSSTKILNEDVRWVITVPAIWKAEAKQFMREAAYKAGIGSKDFPDQLLIALEPEAASIYCRRLKMHQLVPEGTLKRPLSSKEESPEPMNMDQISDDFYQESHSPYISPKYPIPSTAPTVDAAVVGMRYMVVDCGGGTVDITVHELDFNTKLKELYKATGGPFGSVGVDVEFEKLLIGIFGQEFIQQFKYKRPAGYVDLMIAFESRKRAATPYKLNPLNVSLPFSFIDYYKKYKQAKVLSQQFGSQVESAIRKYGDKDIRWSSQGMLRLSPDAMKKLFLPTLERIKQAIGNVLNHPDCKDIRYMFLVGGFAESPLLQYELKHEFEHLLKIIIPQDVGLTILKGAVLFGMDPGVVSVRRSRMTYGVGVLNRFNKDKHPKDKKISKDGTDWCTDVFDKFVKCDQSVGLGDTVLRCYTPAKPGQKSSVINIYSTDKDNVKFITDPSVKKCGTLVLDLEEDQYATLPRRREIQTRMIFGGTEIKVSALDVATGKCVKSSIDFLNKQN</sequence>
<name>A0A8J1XG16_OWEFU</name>
<comment type="caution">
    <text evidence="2">The sequence shown here is derived from an EMBL/GenBank/DDBJ whole genome shotgun (WGS) entry which is preliminary data.</text>
</comment>
<feature type="compositionally biased region" description="Basic and acidic residues" evidence="1">
    <location>
        <begin position="157"/>
        <end position="167"/>
    </location>
</feature>
<feature type="compositionally biased region" description="Basic and acidic residues" evidence="1">
    <location>
        <begin position="224"/>
        <end position="234"/>
    </location>
</feature>
<dbReference type="SUPFAM" id="SSF53067">
    <property type="entry name" value="Actin-like ATPase domain"/>
    <property type="match status" value="2"/>
</dbReference>
<protein>
    <submittedName>
        <fullName evidence="2">Uncharacterized protein</fullName>
    </submittedName>
</protein>
<feature type="compositionally biased region" description="Polar residues" evidence="1">
    <location>
        <begin position="259"/>
        <end position="277"/>
    </location>
</feature>
<accession>A0A8J1XG16</accession>
<dbReference type="OrthoDB" id="2963168at2759"/>
<dbReference type="PANTHER" id="PTHR14187:SF46">
    <property type="entry name" value="HEAT SHOCK 70 KDA PROTEIN 12A"/>
    <property type="match status" value="1"/>
</dbReference>
<dbReference type="EMBL" id="CAIIXF020000005">
    <property type="protein sequence ID" value="CAH1784622.1"/>
    <property type="molecule type" value="Genomic_DNA"/>
</dbReference>
<dbReference type="Proteomes" id="UP000749559">
    <property type="component" value="Unassembled WGS sequence"/>
</dbReference>
<feature type="compositionally biased region" description="Basic and acidic residues" evidence="1">
    <location>
        <begin position="126"/>
        <end position="138"/>
    </location>
</feature>
<dbReference type="AlphaFoldDB" id="A0A8J1XG16"/>
<proteinExistence type="predicted"/>
<organism evidence="2 3">
    <name type="scientific">Owenia fusiformis</name>
    <name type="common">Polychaete worm</name>
    <dbReference type="NCBI Taxonomy" id="6347"/>
    <lineage>
        <taxon>Eukaryota</taxon>
        <taxon>Metazoa</taxon>
        <taxon>Spiralia</taxon>
        <taxon>Lophotrochozoa</taxon>
        <taxon>Annelida</taxon>
        <taxon>Polychaeta</taxon>
        <taxon>Sedentaria</taxon>
        <taxon>Canalipalpata</taxon>
        <taxon>Sabellida</taxon>
        <taxon>Oweniida</taxon>
        <taxon>Oweniidae</taxon>
        <taxon>Owenia</taxon>
    </lineage>
</organism>
<dbReference type="PANTHER" id="PTHR14187">
    <property type="entry name" value="ALPHA KINASE/ELONGATION FACTOR 2 KINASE"/>
    <property type="match status" value="1"/>
</dbReference>
<gene>
    <name evidence="2" type="ORF">OFUS_LOCUS10786</name>
</gene>